<dbReference type="RefSeq" id="WP_191139942.1">
    <property type="nucleotide sequence ID" value="NZ_JACXAG020000004.1"/>
</dbReference>
<dbReference type="GO" id="GO:0016810">
    <property type="term" value="F:hydrolase activity, acting on carbon-nitrogen (but not peptide) bonds"/>
    <property type="evidence" value="ECO:0007669"/>
    <property type="project" value="InterPro"/>
</dbReference>
<feature type="domain" description="NodB homology" evidence="1">
    <location>
        <begin position="132"/>
        <end position="309"/>
    </location>
</feature>
<comment type="caution">
    <text evidence="2">The sequence shown here is derived from an EMBL/GenBank/DDBJ whole genome shotgun (WGS) entry which is preliminary data.</text>
</comment>
<accession>A0A926NCV1</accession>
<dbReference type="Pfam" id="PF01522">
    <property type="entry name" value="Polysacc_deac_1"/>
    <property type="match status" value="1"/>
</dbReference>
<evidence type="ECO:0000313" key="2">
    <source>
        <dbReference type="EMBL" id="MBD1373480.1"/>
    </source>
</evidence>
<dbReference type="InterPro" id="IPR011330">
    <property type="entry name" value="Glyco_hydro/deAcase_b/a-brl"/>
</dbReference>
<dbReference type="GO" id="GO:0005975">
    <property type="term" value="P:carbohydrate metabolic process"/>
    <property type="evidence" value="ECO:0007669"/>
    <property type="project" value="InterPro"/>
</dbReference>
<dbReference type="InterPro" id="IPR002509">
    <property type="entry name" value="NODB_dom"/>
</dbReference>
<dbReference type="CDD" id="cd10950">
    <property type="entry name" value="CE4_BsYlxY_like"/>
    <property type="match status" value="1"/>
</dbReference>
<dbReference type="SUPFAM" id="SSF88713">
    <property type="entry name" value="Glycoside hydrolase/deacetylase"/>
    <property type="match status" value="1"/>
</dbReference>
<dbReference type="PANTHER" id="PTHR10587">
    <property type="entry name" value="GLYCOSYL TRANSFERASE-RELATED"/>
    <property type="match status" value="1"/>
</dbReference>
<reference evidence="2" key="1">
    <citation type="submission" date="2020-09" db="EMBL/GenBank/DDBJ databases">
        <title>A novel bacterium of genus Hazenella, isolated from South China Sea.</title>
        <authorList>
            <person name="Huang H."/>
            <person name="Mo K."/>
            <person name="Hu Y."/>
        </authorList>
    </citation>
    <scope>NUCLEOTIDE SEQUENCE</scope>
    <source>
        <strain evidence="2">IB182357</strain>
    </source>
</reference>
<name>A0A926NCV1_9BACL</name>
<dbReference type="Proteomes" id="UP000661691">
    <property type="component" value="Unassembled WGS sequence"/>
</dbReference>
<dbReference type="PROSITE" id="PS51677">
    <property type="entry name" value="NODB"/>
    <property type="match status" value="1"/>
</dbReference>
<proteinExistence type="predicted"/>
<dbReference type="InterPro" id="IPR050248">
    <property type="entry name" value="Polysacc_deacetylase_ArnD"/>
</dbReference>
<dbReference type="GO" id="GO:0016020">
    <property type="term" value="C:membrane"/>
    <property type="evidence" value="ECO:0007669"/>
    <property type="project" value="TreeGrafter"/>
</dbReference>
<organism evidence="2 3">
    <name type="scientific">Polycladospora coralii</name>
    <dbReference type="NCBI Taxonomy" id="2771432"/>
    <lineage>
        <taxon>Bacteria</taxon>
        <taxon>Bacillati</taxon>
        <taxon>Bacillota</taxon>
        <taxon>Bacilli</taxon>
        <taxon>Bacillales</taxon>
        <taxon>Thermoactinomycetaceae</taxon>
        <taxon>Polycladospora</taxon>
    </lineage>
</organism>
<gene>
    <name evidence="2" type="ORF">IC620_14090</name>
</gene>
<sequence>MRFPIRVASFFLSVLIVVLLTNLEPITAYVDAVKEDQAVAVFQSTSQIDPLYDEVKQKASEKERKPIDARVDSVWKLIPGLDGREVNIAKTVAKTKMKQTKEIQWVYEEISPEVNLEDIKGQPIYRGNADKKAVSIMVNVAWGTQYLPEMIKIFDEENIKVTFFLDGSWLKKHPQEAKMLIENGHEIGNHAYSHPMMSRLSQQEMQNQIQKTEDLIYDTLGVHSKWFAPPAGDFNQHVVKQAEQSNMKLVLWTLDTVDWKATITPEMMITKIDSKVEAGSLILTHPTDRTVQALPHLIQKIKTKNLKIIPVKELLSSKSIKSIEGNP</sequence>
<evidence type="ECO:0000259" key="1">
    <source>
        <dbReference type="PROSITE" id="PS51677"/>
    </source>
</evidence>
<keyword evidence="3" id="KW-1185">Reference proteome</keyword>
<dbReference type="EMBL" id="JACXAH010000026">
    <property type="protein sequence ID" value="MBD1373480.1"/>
    <property type="molecule type" value="Genomic_DNA"/>
</dbReference>
<dbReference type="AlphaFoldDB" id="A0A926NCV1"/>
<protein>
    <submittedName>
        <fullName evidence="2">Polysaccharide deacetylase family protein</fullName>
    </submittedName>
</protein>
<evidence type="ECO:0000313" key="3">
    <source>
        <dbReference type="Proteomes" id="UP000661691"/>
    </source>
</evidence>
<dbReference type="Gene3D" id="3.20.20.370">
    <property type="entry name" value="Glycoside hydrolase/deacetylase"/>
    <property type="match status" value="1"/>
</dbReference>
<dbReference type="PANTHER" id="PTHR10587:SF80">
    <property type="entry name" value="CHITOOLIGOSACCHARIDE DEACETYLASE"/>
    <property type="match status" value="1"/>
</dbReference>